<sequence length="91" mass="10698">MKNTLQSINELLHEISRRKEDHLLSSLYKDNILDDLYSDALFIKITLEGNSLNGQVLKDLEIHMKHFLSIIQEDCFSPFFYLTADIERLLE</sequence>
<dbReference type="RefSeq" id="WP_185762829.1">
    <property type="nucleotide sequence ID" value="NZ_CM017506.1"/>
</dbReference>
<dbReference type="Proteomes" id="UP000319837">
    <property type="component" value="Plasmid unnamed2"/>
</dbReference>
<dbReference type="AlphaFoldDB" id="A0A553SQH9"/>
<geneLocation type="plasmid" evidence="1">
    <name>unnamed2</name>
</geneLocation>
<gene>
    <name evidence="1" type="ORF">CEQ21_07730</name>
</gene>
<comment type="caution">
    <text evidence="1">The sequence shown here is derived from an EMBL/GenBank/DDBJ whole genome shotgun (WGS) entry which is preliminary data.</text>
</comment>
<proteinExistence type="predicted"/>
<dbReference type="EMBL" id="RIBP01000003">
    <property type="protein sequence ID" value="TRZ39249.1"/>
    <property type="molecule type" value="Genomic_DNA"/>
</dbReference>
<protein>
    <submittedName>
        <fullName evidence="1">Uncharacterized protein</fullName>
    </submittedName>
</protein>
<keyword evidence="1" id="KW-0614">Plasmid</keyword>
<accession>A0A553SQH9</accession>
<name>A0A553SQH9_NIACI</name>
<reference evidence="1" key="1">
    <citation type="submission" date="2018-10" db="EMBL/GenBank/DDBJ databases">
        <title>FDA dAtabase for Regulatory Grade micrObial Sequences (FDA-ARGOS): Supporting development and validation of Infectious Disease Dx tests.</title>
        <authorList>
            <person name="Minogue T."/>
            <person name="Wolcott M."/>
            <person name="Wasieloski L."/>
            <person name="Aguilar W."/>
            <person name="Moore D."/>
            <person name="Tallon L.J."/>
            <person name="Sadzewicz L."/>
            <person name="Sengamalay N."/>
            <person name="Ott S."/>
            <person name="Godinez A."/>
            <person name="Nagaraj S."/>
            <person name="Vavikolanu K."/>
            <person name="Vyas G."/>
            <person name="Nadendla S."/>
            <person name="Aluvathingal J."/>
            <person name="Sichtig H."/>
        </authorList>
    </citation>
    <scope>NUCLEOTIDE SEQUENCE</scope>
    <source>
        <strain evidence="1">FDAARGOS_343</strain>
        <plasmid evidence="1">unnamed2</plasmid>
    </source>
</reference>
<organism evidence="1">
    <name type="scientific">Niallia circulans</name>
    <name type="common">Bacillus circulans</name>
    <dbReference type="NCBI Taxonomy" id="1397"/>
    <lineage>
        <taxon>Bacteria</taxon>
        <taxon>Bacillati</taxon>
        <taxon>Bacillota</taxon>
        <taxon>Bacilli</taxon>
        <taxon>Bacillales</taxon>
        <taxon>Bacillaceae</taxon>
        <taxon>Niallia</taxon>
    </lineage>
</organism>
<evidence type="ECO:0000313" key="1">
    <source>
        <dbReference type="EMBL" id="TRZ39249.1"/>
    </source>
</evidence>